<evidence type="ECO:0000313" key="8">
    <source>
        <dbReference type="EMBL" id="EOA84260.1"/>
    </source>
</evidence>
<feature type="transmembrane region" description="Helical" evidence="6">
    <location>
        <begin position="213"/>
        <end position="234"/>
    </location>
</feature>
<name>R0IG95_EXST2</name>
<evidence type="ECO:0000256" key="1">
    <source>
        <dbReference type="ARBA" id="ARBA00004141"/>
    </source>
</evidence>
<dbReference type="eggNOG" id="ENOG502S025">
    <property type="taxonomic scope" value="Eukaryota"/>
</dbReference>
<reference evidence="8 9" key="2">
    <citation type="journal article" date="2013" name="PLoS Genet.">
        <title>Comparative genome structure, secondary metabolite, and effector coding capacity across Cochliobolus pathogens.</title>
        <authorList>
            <person name="Condon B.J."/>
            <person name="Leng Y."/>
            <person name="Wu D."/>
            <person name="Bushley K.E."/>
            <person name="Ohm R.A."/>
            <person name="Otillar R."/>
            <person name="Martin J."/>
            <person name="Schackwitz W."/>
            <person name="Grimwood J."/>
            <person name="MohdZainudin N."/>
            <person name="Xue C."/>
            <person name="Wang R."/>
            <person name="Manning V.A."/>
            <person name="Dhillon B."/>
            <person name="Tu Z.J."/>
            <person name="Steffenson B.J."/>
            <person name="Salamov A."/>
            <person name="Sun H."/>
            <person name="Lowry S."/>
            <person name="LaButti K."/>
            <person name="Han J."/>
            <person name="Copeland A."/>
            <person name="Lindquist E."/>
            <person name="Barry K."/>
            <person name="Schmutz J."/>
            <person name="Baker S.E."/>
            <person name="Ciuffetti L.M."/>
            <person name="Grigoriev I.V."/>
            <person name="Zhong S."/>
            <person name="Turgeon B.G."/>
        </authorList>
    </citation>
    <scope>NUCLEOTIDE SEQUENCE [LARGE SCALE GENOMIC DNA]</scope>
    <source>
        <strain evidence="9">28A</strain>
    </source>
</reference>
<dbReference type="InterPro" id="IPR052337">
    <property type="entry name" value="SAT4-like"/>
</dbReference>
<keyword evidence="9" id="KW-1185">Reference proteome</keyword>
<feature type="transmembrane region" description="Helical" evidence="6">
    <location>
        <begin position="125"/>
        <end position="151"/>
    </location>
</feature>
<dbReference type="HOGENOM" id="CLU_028200_0_2_1"/>
<feature type="transmembrane region" description="Helical" evidence="6">
    <location>
        <begin position="179"/>
        <end position="201"/>
    </location>
</feature>
<keyword evidence="2 6" id="KW-0812">Transmembrane</keyword>
<comment type="similarity">
    <text evidence="5">Belongs to the SAT4 family.</text>
</comment>
<dbReference type="EMBL" id="KB908814">
    <property type="protein sequence ID" value="EOA84260.1"/>
    <property type="molecule type" value="Genomic_DNA"/>
</dbReference>
<evidence type="ECO:0000256" key="5">
    <source>
        <dbReference type="ARBA" id="ARBA00038359"/>
    </source>
</evidence>
<evidence type="ECO:0000256" key="3">
    <source>
        <dbReference type="ARBA" id="ARBA00022989"/>
    </source>
</evidence>
<evidence type="ECO:0000256" key="4">
    <source>
        <dbReference type="ARBA" id="ARBA00023136"/>
    </source>
</evidence>
<dbReference type="OrthoDB" id="444631at2759"/>
<dbReference type="Pfam" id="PF20684">
    <property type="entry name" value="Fung_rhodopsin"/>
    <property type="match status" value="1"/>
</dbReference>
<reference evidence="8 9" key="1">
    <citation type="journal article" date="2012" name="PLoS Pathog.">
        <title>Diverse lifestyles and strategies of plant pathogenesis encoded in the genomes of eighteen Dothideomycetes fungi.</title>
        <authorList>
            <person name="Ohm R.A."/>
            <person name="Feau N."/>
            <person name="Henrissat B."/>
            <person name="Schoch C.L."/>
            <person name="Horwitz B.A."/>
            <person name="Barry K.W."/>
            <person name="Condon B.J."/>
            <person name="Copeland A.C."/>
            <person name="Dhillon B."/>
            <person name="Glaser F."/>
            <person name="Hesse C.N."/>
            <person name="Kosti I."/>
            <person name="LaButti K."/>
            <person name="Lindquist E.A."/>
            <person name="Lucas S."/>
            <person name="Salamov A.A."/>
            <person name="Bradshaw R.E."/>
            <person name="Ciuffetti L."/>
            <person name="Hamelin R.C."/>
            <person name="Kema G.H.J."/>
            <person name="Lawrence C."/>
            <person name="Scott J.A."/>
            <person name="Spatafora J.W."/>
            <person name="Turgeon B.G."/>
            <person name="de Wit P.J.G.M."/>
            <person name="Zhong S."/>
            <person name="Goodwin S.B."/>
            <person name="Grigoriev I.V."/>
        </authorList>
    </citation>
    <scope>NUCLEOTIDE SEQUENCE [LARGE SCALE GENOMIC DNA]</scope>
    <source>
        <strain evidence="9">28A</strain>
    </source>
</reference>
<dbReference type="GeneID" id="19405956"/>
<organism evidence="8 9">
    <name type="scientific">Exserohilum turcicum (strain 28A)</name>
    <name type="common">Northern leaf blight fungus</name>
    <name type="synonym">Setosphaeria turcica</name>
    <dbReference type="NCBI Taxonomy" id="671987"/>
    <lineage>
        <taxon>Eukaryota</taxon>
        <taxon>Fungi</taxon>
        <taxon>Dikarya</taxon>
        <taxon>Ascomycota</taxon>
        <taxon>Pezizomycotina</taxon>
        <taxon>Dothideomycetes</taxon>
        <taxon>Pleosporomycetidae</taxon>
        <taxon>Pleosporales</taxon>
        <taxon>Pleosporineae</taxon>
        <taxon>Pleosporaceae</taxon>
        <taxon>Exserohilum</taxon>
    </lineage>
</organism>
<sequence>MYARSPSWFVLSSKATADISYEALLPTVILTALASVMVVLRWCSRVCSRSITIGPEDYCVTAAMVFSAGFTAVVGRGESEISRVLTESDWSTEFSIDLVLAQAILYHLASNLVKTSLILQYIRLFSHVPSIVCICYALFILVLGATAWGVFGNVFLCDPVQSYWEMTTAGTCMDKEQHFWSTSVIGIVLDVAIWVLPIPVIGQLKLPRRQKTGLLVVFGLGGVVCIVTIVRLVLVQDAMSHGQVTRCGSYAIIFSSIEINIAIICASLLVMKPLFARFLPYVVSEQPLSAAEDGRTCRALTGMHLLSAGIVCAAEKRERGGRNDTVIEMGSFS</sequence>
<proteinExistence type="inferred from homology"/>
<evidence type="ECO:0000259" key="7">
    <source>
        <dbReference type="Pfam" id="PF20684"/>
    </source>
</evidence>
<comment type="subcellular location">
    <subcellularLocation>
        <location evidence="1">Membrane</location>
        <topology evidence="1">Multi-pass membrane protein</topology>
    </subcellularLocation>
</comment>
<dbReference type="InterPro" id="IPR049326">
    <property type="entry name" value="Rhodopsin_dom_fungi"/>
</dbReference>
<dbReference type="GO" id="GO:0016020">
    <property type="term" value="C:membrane"/>
    <property type="evidence" value="ECO:0007669"/>
    <property type="project" value="UniProtKB-SubCell"/>
</dbReference>
<feature type="transmembrane region" description="Helical" evidence="6">
    <location>
        <begin position="249"/>
        <end position="271"/>
    </location>
</feature>
<evidence type="ECO:0000256" key="2">
    <source>
        <dbReference type="ARBA" id="ARBA00022692"/>
    </source>
</evidence>
<dbReference type="RefSeq" id="XP_008028605.1">
    <property type="nucleotide sequence ID" value="XM_008030414.1"/>
</dbReference>
<evidence type="ECO:0000313" key="9">
    <source>
        <dbReference type="Proteomes" id="UP000016935"/>
    </source>
</evidence>
<keyword evidence="4 6" id="KW-0472">Membrane</keyword>
<dbReference type="PANTHER" id="PTHR33048:SF47">
    <property type="entry name" value="INTEGRAL MEMBRANE PROTEIN-RELATED"/>
    <property type="match status" value="1"/>
</dbReference>
<dbReference type="AlphaFoldDB" id="R0IG95"/>
<dbReference type="STRING" id="671987.R0IG95"/>
<gene>
    <name evidence="8" type="ORF">SETTUDRAFT_92133</name>
</gene>
<keyword evidence="3 6" id="KW-1133">Transmembrane helix</keyword>
<evidence type="ECO:0000256" key="6">
    <source>
        <dbReference type="SAM" id="Phobius"/>
    </source>
</evidence>
<feature type="domain" description="Rhodopsin" evidence="7">
    <location>
        <begin position="40"/>
        <end position="277"/>
    </location>
</feature>
<feature type="transmembrane region" description="Helical" evidence="6">
    <location>
        <begin position="23"/>
        <end position="43"/>
    </location>
</feature>
<dbReference type="Proteomes" id="UP000016935">
    <property type="component" value="Unassembled WGS sequence"/>
</dbReference>
<dbReference type="PANTHER" id="PTHR33048">
    <property type="entry name" value="PTH11-LIKE INTEGRAL MEMBRANE PROTEIN (AFU_ORTHOLOGUE AFUA_5G11245)"/>
    <property type="match status" value="1"/>
</dbReference>
<protein>
    <recommendedName>
        <fullName evidence="7">Rhodopsin domain-containing protein</fullName>
    </recommendedName>
</protein>
<accession>R0IG95</accession>